<keyword evidence="2" id="KW-1185">Reference proteome</keyword>
<evidence type="ECO:0000313" key="2">
    <source>
        <dbReference type="Proteomes" id="UP001178461"/>
    </source>
</evidence>
<reference evidence="1" key="1">
    <citation type="submission" date="2022-12" db="EMBL/GenBank/DDBJ databases">
        <authorList>
            <person name="Alioto T."/>
            <person name="Alioto T."/>
            <person name="Gomez Garrido J."/>
        </authorList>
    </citation>
    <scope>NUCLEOTIDE SEQUENCE</scope>
</reference>
<proteinExistence type="predicted"/>
<dbReference type="AlphaFoldDB" id="A0AA35KH78"/>
<gene>
    <name evidence="1" type="ORF">PODLI_1B008839</name>
</gene>
<evidence type="ECO:0000313" key="1">
    <source>
        <dbReference type="EMBL" id="CAI5778292.1"/>
    </source>
</evidence>
<accession>A0AA35KH78</accession>
<name>A0AA35KH78_9SAUR</name>
<dbReference type="Proteomes" id="UP001178461">
    <property type="component" value="Chromosome 6"/>
</dbReference>
<organism evidence="1 2">
    <name type="scientific">Podarcis lilfordi</name>
    <name type="common">Lilford's wall lizard</name>
    <dbReference type="NCBI Taxonomy" id="74358"/>
    <lineage>
        <taxon>Eukaryota</taxon>
        <taxon>Metazoa</taxon>
        <taxon>Chordata</taxon>
        <taxon>Craniata</taxon>
        <taxon>Vertebrata</taxon>
        <taxon>Euteleostomi</taxon>
        <taxon>Lepidosauria</taxon>
        <taxon>Squamata</taxon>
        <taxon>Bifurcata</taxon>
        <taxon>Unidentata</taxon>
        <taxon>Episquamata</taxon>
        <taxon>Laterata</taxon>
        <taxon>Lacertibaenia</taxon>
        <taxon>Lacertidae</taxon>
        <taxon>Podarcis</taxon>
    </lineage>
</organism>
<sequence length="169" mass="18865">MNGMKMQILISLAVHLLRIMNDESYQTKLIIIDQIFNIKYIFAYLSAAEKRSNLEAVCNPCTSVSFQYGRERRTLSNLIRDISLVLPLLCHWSCSSASFFLPCRNNIISPALAGLVSGRGDTGGPFPNGLGFPMLLLQHKTKQLIYCDVNTRDALNCSCTPKHFHTGVP</sequence>
<protein>
    <submittedName>
        <fullName evidence="1">Uncharacterized protein</fullName>
    </submittedName>
</protein>
<dbReference type="EMBL" id="OX395131">
    <property type="protein sequence ID" value="CAI5778292.1"/>
    <property type="molecule type" value="Genomic_DNA"/>
</dbReference>